<accession>A0A398D2F7</accession>
<dbReference type="NCBIfam" id="NF004349">
    <property type="entry name" value="PRK05729.1"/>
    <property type="match status" value="1"/>
</dbReference>
<dbReference type="FunFam" id="3.40.50.620:FF:000098">
    <property type="entry name" value="Valine--tRNA ligase"/>
    <property type="match status" value="1"/>
</dbReference>
<keyword evidence="7 11" id="KW-0648">Protein biosynthesis</keyword>
<dbReference type="AlphaFoldDB" id="A0A398D2F7"/>
<evidence type="ECO:0000256" key="2">
    <source>
        <dbReference type="ARBA" id="ARBA00011245"/>
    </source>
</evidence>
<dbReference type="GO" id="GO:0005524">
    <property type="term" value="F:ATP binding"/>
    <property type="evidence" value="ECO:0007669"/>
    <property type="project" value="UniProtKB-UniRule"/>
</dbReference>
<keyword evidence="16" id="KW-1185">Reference proteome</keyword>
<dbReference type="SUPFAM" id="SSF50677">
    <property type="entry name" value="ValRS/IleRS/LeuRS editing domain"/>
    <property type="match status" value="1"/>
</dbReference>
<dbReference type="Gene3D" id="3.90.740.10">
    <property type="entry name" value="Valyl/Leucyl/Isoleucyl-tRNA synthetase, editing domain"/>
    <property type="match status" value="1"/>
</dbReference>
<evidence type="ECO:0000256" key="6">
    <source>
        <dbReference type="ARBA" id="ARBA00022840"/>
    </source>
</evidence>
<evidence type="ECO:0000313" key="15">
    <source>
        <dbReference type="EMBL" id="RIE06958.1"/>
    </source>
</evidence>
<dbReference type="PRINTS" id="PR00986">
    <property type="entry name" value="TRNASYNTHVAL"/>
</dbReference>
<comment type="subcellular location">
    <subcellularLocation>
        <location evidence="1 11">Cytoplasm</location>
    </subcellularLocation>
</comment>
<comment type="caution">
    <text evidence="15">The sequence shown here is derived from an EMBL/GenBank/DDBJ whole genome shotgun (WGS) entry which is preliminary data.</text>
</comment>
<organism evidence="15 16">
    <name type="scientific">Candidatus Cryosericum terrychapinii</name>
    <dbReference type="NCBI Taxonomy" id="2290919"/>
    <lineage>
        <taxon>Bacteria</taxon>
        <taxon>Pseudomonadati</taxon>
        <taxon>Caldisericota/Cryosericota group</taxon>
        <taxon>Candidatus Cryosericota</taxon>
        <taxon>Candidatus Cryosericia</taxon>
        <taxon>Candidatus Cryosericales</taxon>
        <taxon>Candidatus Cryosericaceae</taxon>
        <taxon>Candidatus Cryosericum</taxon>
    </lineage>
</organism>
<evidence type="ECO:0000256" key="5">
    <source>
        <dbReference type="ARBA" id="ARBA00022741"/>
    </source>
</evidence>
<keyword evidence="6 11" id="KW-0067">ATP-binding</keyword>
<dbReference type="InterPro" id="IPR009008">
    <property type="entry name" value="Val/Leu/Ile-tRNA-synth_edit"/>
</dbReference>
<dbReference type="CDD" id="cd00817">
    <property type="entry name" value="ValRS_core"/>
    <property type="match status" value="1"/>
</dbReference>
<evidence type="ECO:0000256" key="4">
    <source>
        <dbReference type="ARBA" id="ARBA00022598"/>
    </source>
</evidence>
<dbReference type="EMBL" id="QXIS01000001">
    <property type="protein sequence ID" value="RIE06958.1"/>
    <property type="molecule type" value="Genomic_DNA"/>
</dbReference>
<comment type="catalytic activity">
    <reaction evidence="10 11">
        <text>tRNA(Val) + L-valine + ATP = L-valyl-tRNA(Val) + AMP + diphosphate</text>
        <dbReference type="Rhea" id="RHEA:10704"/>
        <dbReference type="Rhea" id="RHEA-COMP:9672"/>
        <dbReference type="Rhea" id="RHEA-COMP:9708"/>
        <dbReference type="ChEBI" id="CHEBI:30616"/>
        <dbReference type="ChEBI" id="CHEBI:33019"/>
        <dbReference type="ChEBI" id="CHEBI:57762"/>
        <dbReference type="ChEBI" id="CHEBI:78442"/>
        <dbReference type="ChEBI" id="CHEBI:78537"/>
        <dbReference type="ChEBI" id="CHEBI:456215"/>
        <dbReference type="EC" id="6.1.1.9"/>
    </reaction>
</comment>
<proteinExistence type="inferred from homology"/>
<dbReference type="GO" id="GO:0004832">
    <property type="term" value="F:valine-tRNA ligase activity"/>
    <property type="evidence" value="ECO:0007669"/>
    <property type="project" value="UniProtKB-UniRule"/>
</dbReference>
<feature type="short sequence motif" description="'HIGH' region" evidence="11">
    <location>
        <begin position="47"/>
        <end position="57"/>
    </location>
</feature>
<evidence type="ECO:0000259" key="14">
    <source>
        <dbReference type="Pfam" id="PF10458"/>
    </source>
</evidence>
<dbReference type="InterPro" id="IPR009080">
    <property type="entry name" value="tRNAsynth_Ia_anticodon-bd"/>
</dbReference>
<protein>
    <recommendedName>
        <fullName evidence="11">Valine--tRNA ligase</fullName>
        <ecNumber evidence="11">6.1.1.9</ecNumber>
    </recommendedName>
    <alternativeName>
        <fullName evidence="11">Valyl-tRNA synthetase</fullName>
        <shortName evidence="11">ValRS</shortName>
    </alternativeName>
</protein>
<dbReference type="FunFam" id="3.40.50.620:FF:000032">
    <property type="entry name" value="Valine--tRNA ligase"/>
    <property type="match status" value="1"/>
</dbReference>
<dbReference type="Proteomes" id="UP000266328">
    <property type="component" value="Unassembled WGS sequence"/>
</dbReference>
<dbReference type="InterPro" id="IPR033705">
    <property type="entry name" value="Anticodon_Ia_Val"/>
</dbReference>
<dbReference type="Pfam" id="PF00133">
    <property type="entry name" value="tRNA-synt_1"/>
    <property type="match status" value="1"/>
</dbReference>
<evidence type="ECO:0000256" key="10">
    <source>
        <dbReference type="ARBA" id="ARBA00047552"/>
    </source>
</evidence>
<dbReference type="Pfam" id="PF08264">
    <property type="entry name" value="Anticodon_1"/>
    <property type="match status" value="1"/>
</dbReference>
<comment type="similarity">
    <text evidence="11">Belongs to the class-I aminoacyl-tRNA synthetase family. ValS type 1 subfamily.</text>
</comment>
<keyword evidence="3 11" id="KW-0963">Cytoplasm</keyword>
<dbReference type="OrthoDB" id="9810365at2"/>
<feature type="binding site" evidence="11">
    <location>
        <position position="529"/>
    </location>
    <ligand>
        <name>ATP</name>
        <dbReference type="ChEBI" id="CHEBI:30616"/>
    </ligand>
</feature>
<dbReference type="SUPFAM" id="SSF47323">
    <property type="entry name" value="Anticodon-binding domain of a subclass of class I aminoacyl-tRNA synthetases"/>
    <property type="match status" value="1"/>
</dbReference>
<dbReference type="EC" id="6.1.1.9" evidence="11"/>
<dbReference type="NCBIfam" id="TIGR00422">
    <property type="entry name" value="valS"/>
    <property type="match status" value="1"/>
</dbReference>
<dbReference type="GO" id="GO:0006438">
    <property type="term" value="P:valyl-tRNA aminoacylation"/>
    <property type="evidence" value="ECO:0007669"/>
    <property type="project" value="UniProtKB-UniRule"/>
</dbReference>
<dbReference type="InterPro" id="IPR002300">
    <property type="entry name" value="aa-tRNA-synth_Ia"/>
</dbReference>
<dbReference type="HAMAP" id="MF_02004">
    <property type="entry name" value="Val_tRNA_synth_type1"/>
    <property type="match status" value="1"/>
</dbReference>
<gene>
    <name evidence="11" type="primary">valS</name>
    <name evidence="15" type="ORF">SMC7_00285</name>
</gene>
<evidence type="ECO:0000256" key="9">
    <source>
        <dbReference type="ARBA" id="ARBA00023146"/>
    </source>
</evidence>
<dbReference type="Gene3D" id="1.10.730.10">
    <property type="entry name" value="Isoleucyl-tRNA Synthetase, Domain 1"/>
    <property type="match status" value="1"/>
</dbReference>
<sequence>MTPIELDPLYEAKKYEEQIYSLWLSQAAFHSEPNPDRTPFVVMMPPPNITGYLHIGHALQYTLQDIAIRYKRMKGFETLWLPGMDHAGIATQAVVERQIKEQGLTKEGLGRDEFVRRIWEWKEKYGGIILSQLKKLGVSADWDRLRFTLDEPYERAVKTAFVHYYEKGLLYKGQRITNWCPHCHTAISDIEVMYANEKGHLWYIRYPFADGSGSVTIATTRPETILGDAAVAVNPADPRYTDIVGKEVIVPVANRVVPVIADEAVLLDFGTGALKITPGHDPTDFEVGKRHDLPSMAVIGLDSLMNENALHYSGMSVAEAREKIVAEIDALGLLEKVDDYEHSVGHCSRCASTIEPIVTDQWYLRMKELATRALEAEREGKVEVLPVKWRKVYEGWLENINDWCVSRQLWWGHRIPVYHCEDCGEVIVSVDAPHVCPKCGSSHITQESDVLDTWFSSALWPFATLGWPDQTASLRYYYPTSLLITGYDIIFFWVARMVISGLEFMDDVPFHTVFITGLVRDEQGRKMSKSLKNQVDPLDLISMYGTDALRFTMASLSTYGGQDILLSDQKLLSSRNFINKLWNATRFVVANVDVKETLAGPRPSDDQLGLFDRWILARLADATRDVTAKMDMYDFGEASHRLYEFIWGDFCDWYIELAKIPLRDEARAPATRWVLAYVLENMLRLLHPFVPFVTETVTQQLYSGDHLMATAAYPEADGMITYDKDATQADYLIGFIKAVRNLKAVFHLPPTEKQSVVAVGAESDIAAIMANAEAVKFVGRFADIGTELDSTQRHIKGAYGTMQVMILAKSDFDYEGELKVLAGKLELLHADTTKFEARLGNQDFLARAPAEVVDKDTQKLEDLKAEEQLIATFLQGQG</sequence>
<evidence type="ECO:0000256" key="1">
    <source>
        <dbReference type="ARBA" id="ARBA00004496"/>
    </source>
</evidence>
<dbReference type="PANTHER" id="PTHR11946">
    <property type="entry name" value="VALYL-TRNA SYNTHETASES"/>
    <property type="match status" value="1"/>
</dbReference>
<evidence type="ECO:0000256" key="8">
    <source>
        <dbReference type="ARBA" id="ARBA00023054"/>
    </source>
</evidence>
<evidence type="ECO:0000256" key="3">
    <source>
        <dbReference type="ARBA" id="ARBA00022490"/>
    </source>
</evidence>
<dbReference type="InterPro" id="IPR010978">
    <property type="entry name" value="tRNA-bd_arm"/>
</dbReference>
<dbReference type="InterPro" id="IPR037118">
    <property type="entry name" value="Val-tRNA_synth_C_sf"/>
</dbReference>
<dbReference type="RefSeq" id="WP_119088389.1">
    <property type="nucleotide sequence ID" value="NZ_QXIS01000001.1"/>
</dbReference>
<dbReference type="SUPFAM" id="SSF52374">
    <property type="entry name" value="Nucleotidylyl transferase"/>
    <property type="match status" value="1"/>
</dbReference>
<comment type="domain">
    <text evidence="11">The C-terminal coiled-coil domain is crucial for aminoacylation activity.</text>
</comment>
<keyword evidence="8 11" id="KW-0175">Coiled coil</keyword>
<dbReference type="GO" id="GO:0005829">
    <property type="term" value="C:cytosol"/>
    <property type="evidence" value="ECO:0007669"/>
    <property type="project" value="TreeGrafter"/>
</dbReference>
<dbReference type="Gene3D" id="1.10.287.380">
    <property type="entry name" value="Valyl-tRNA synthetase, C-terminal domain"/>
    <property type="match status" value="1"/>
</dbReference>
<dbReference type="InterPro" id="IPR001412">
    <property type="entry name" value="aa-tRNA-synth_I_CS"/>
</dbReference>
<dbReference type="PROSITE" id="PS00178">
    <property type="entry name" value="AA_TRNA_LIGASE_I"/>
    <property type="match status" value="1"/>
</dbReference>
<comment type="subunit">
    <text evidence="2 11">Monomer.</text>
</comment>
<evidence type="ECO:0000259" key="13">
    <source>
        <dbReference type="Pfam" id="PF08264"/>
    </source>
</evidence>
<dbReference type="InterPro" id="IPR019499">
    <property type="entry name" value="Val-tRNA_synth_tRNA-bd"/>
</dbReference>
<comment type="domain">
    <text evidence="11">ValRS has two distinct active sites: one for aminoacylation and one for editing. The misactivated threonine is translocated from the active site to the editing site.</text>
</comment>
<feature type="domain" description="Methionyl/Valyl/Leucyl/Isoleucyl-tRNA synthetase anticodon-binding" evidence="13">
    <location>
        <begin position="612"/>
        <end position="757"/>
    </location>
</feature>
<feature type="short sequence motif" description="'KMSKS' region" evidence="11">
    <location>
        <begin position="526"/>
        <end position="530"/>
    </location>
</feature>
<keyword evidence="4 11" id="KW-0436">Ligase</keyword>
<evidence type="ECO:0000256" key="11">
    <source>
        <dbReference type="HAMAP-Rule" id="MF_02004"/>
    </source>
</evidence>
<feature type="domain" description="Aminoacyl-tRNA synthetase class Ia" evidence="12">
    <location>
        <begin position="18"/>
        <end position="561"/>
    </location>
</feature>
<evidence type="ECO:0000259" key="12">
    <source>
        <dbReference type="Pfam" id="PF00133"/>
    </source>
</evidence>
<dbReference type="Gene3D" id="3.40.50.620">
    <property type="entry name" value="HUPs"/>
    <property type="match status" value="2"/>
</dbReference>
<keyword evidence="5 11" id="KW-0547">Nucleotide-binding</keyword>
<comment type="function">
    <text evidence="11">Catalyzes the attachment of valine to tRNA(Val). As ValRS can inadvertently accommodate and process structurally similar amino acids such as threonine, to avoid such errors, it has a 'posttransfer' editing activity that hydrolyzes mischarged Thr-tRNA(Val) in a tRNA-dependent manner.</text>
</comment>
<dbReference type="InterPro" id="IPR014729">
    <property type="entry name" value="Rossmann-like_a/b/a_fold"/>
</dbReference>
<keyword evidence="9 11" id="KW-0030">Aminoacyl-tRNA synthetase</keyword>
<dbReference type="PANTHER" id="PTHR11946:SF93">
    <property type="entry name" value="VALINE--TRNA LIGASE, CHLOROPLASTIC_MITOCHONDRIAL 2"/>
    <property type="match status" value="1"/>
</dbReference>
<feature type="domain" description="Valyl-tRNA synthetase tRNA-binding arm" evidence="14">
    <location>
        <begin position="821"/>
        <end position="874"/>
    </location>
</feature>
<name>A0A398D2F7_9BACT</name>
<dbReference type="GO" id="GO:0002161">
    <property type="term" value="F:aminoacyl-tRNA deacylase activity"/>
    <property type="evidence" value="ECO:0007669"/>
    <property type="project" value="InterPro"/>
</dbReference>
<dbReference type="Pfam" id="PF10458">
    <property type="entry name" value="Val_tRNA-synt_C"/>
    <property type="match status" value="1"/>
</dbReference>
<dbReference type="InterPro" id="IPR002303">
    <property type="entry name" value="Valyl-tRNA_ligase"/>
</dbReference>
<dbReference type="CDD" id="cd07962">
    <property type="entry name" value="Anticodon_Ia_Val"/>
    <property type="match status" value="1"/>
</dbReference>
<dbReference type="SUPFAM" id="SSF46589">
    <property type="entry name" value="tRNA-binding arm"/>
    <property type="match status" value="1"/>
</dbReference>
<evidence type="ECO:0000256" key="7">
    <source>
        <dbReference type="ARBA" id="ARBA00022917"/>
    </source>
</evidence>
<dbReference type="InterPro" id="IPR013155">
    <property type="entry name" value="M/V/L/I-tRNA-synth_anticd-bd"/>
</dbReference>
<reference evidence="15 16" key="1">
    <citation type="submission" date="2018-09" db="EMBL/GenBank/DDBJ databases">
        <title>Discovery and Ecogenomic Context for Candidatus Cryosericales, a Global Caldiserica Order Active in Thawing Permafrost.</title>
        <authorList>
            <person name="Martinez M.A."/>
            <person name="Woodcroft B.J."/>
            <person name="Ignacio Espinoza J.C."/>
            <person name="Zayed A."/>
            <person name="Singleton C.M."/>
            <person name="Boyd J."/>
            <person name="Li Y.-F."/>
            <person name="Purvine S."/>
            <person name="Maughan H."/>
            <person name="Hodgkins S.B."/>
            <person name="Anderson D."/>
            <person name="Sederholm M."/>
            <person name="Temperton B."/>
            <person name="Saleska S.R."/>
            <person name="Tyson G.W."/>
            <person name="Rich V.I."/>
        </authorList>
    </citation>
    <scope>NUCLEOTIDE SEQUENCE [LARGE SCALE GENOMIC DNA]</scope>
    <source>
        <strain evidence="15 16">SMC7</strain>
    </source>
</reference>
<evidence type="ECO:0000313" key="16">
    <source>
        <dbReference type="Proteomes" id="UP000266328"/>
    </source>
</evidence>